<dbReference type="PROSITE" id="PS00524">
    <property type="entry name" value="SMB_1"/>
    <property type="match status" value="1"/>
</dbReference>
<proteinExistence type="predicted"/>
<comment type="caution">
    <text evidence="3">The sequence shown here is derived from an EMBL/GenBank/DDBJ whole genome shotgun (WGS) entry which is preliminary data.</text>
</comment>
<protein>
    <recommendedName>
        <fullName evidence="2">SMB domain-containing protein</fullName>
    </recommendedName>
</protein>
<evidence type="ECO:0000313" key="4">
    <source>
        <dbReference type="Proteomes" id="UP001283361"/>
    </source>
</evidence>
<gene>
    <name evidence="3" type="ORF">RRG08_022139</name>
</gene>
<dbReference type="Proteomes" id="UP001283361">
    <property type="component" value="Unassembled WGS sequence"/>
</dbReference>
<feature type="domain" description="SMB" evidence="2">
    <location>
        <begin position="64"/>
        <end position="108"/>
    </location>
</feature>
<evidence type="ECO:0000313" key="3">
    <source>
        <dbReference type="EMBL" id="KAK3728088.1"/>
    </source>
</evidence>
<dbReference type="InterPro" id="IPR036024">
    <property type="entry name" value="Somatomedin_B-like_dom_sf"/>
</dbReference>
<dbReference type="PROSITE" id="PS50958">
    <property type="entry name" value="SMB_2"/>
    <property type="match status" value="1"/>
</dbReference>
<keyword evidence="1" id="KW-1015">Disulfide bond</keyword>
<dbReference type="EMBL" id="JAWDGP010007208">
    <property type="protein sequence ID" value="KAK3728088.1"/>
    <property type="molecule type" value="Genomic_DNA"/>
</dbReference>
<evidence type="ECO:0000256" key="1">
    <source>
        <dbReference type="ARBA" id="ARBA00023157"/>
    </source>
</evidence>
<accession>A0AAE0Y125</accession>
<dbReference type="Pfam" id="PF01033">
    <property type="entry name" value="Somatomedin_B"/>
    <property type="match status" value="1"/>
</dbReference>
<dbReference type="AlphaFoldDB" id="A0AAE0Y125"/>
<sequence>MLFSPLKVIDLTNNSKKPLNESTDERSSMDKVEECYNNMTSYMYKGAFCDDPDVKNFFQESPREGYTCAQRCGIAPKIGTLQECACDEICIVYGDCCKDFLSVCPEVHARGRVVYSHLTGVSVRCEDERLTVVNDDNQATPSSTKMASTTFSTSPAFSFPDDQTSDWFQNDKIELDFLSFKVVDTANGVLFNNYASFNSLKILTSKPIFIPKVARLFCQALPEGIDSKQMSTKFSQILPRCSTVDFTDAELWPHRKCYNSLHKVSCNCKKRSHVIQTNLYEICLDKYNNYTLESMETITNLENDNDKEYGFTKGQCTLGFSGLDPVEDKAVALGGKISIGMTFFPVFKSVDQTNNTLVLTHENYKEYVIEMTKTVEKRFRCPKSNKLFSECQLEECVMGALVLTNPHPQPKREFKEDKCFLPILATVEAVGHPHGIPLCTCLSVSRAMVALQTWKVKTNLTNSHVCILRLQRISGERDREWLEPIQEPQGFLLRTSQDMEEQLRKHLDNTNCPDDKIHELNVCLYEREEGLATQSADHVMCLKFSFDQLRRKESIDAHNLSMENFQMSKISLVVAITFGLSVTSL</sequence>
<evidence type="ECO:0000259" key="2">
    <source>
        <dbReference type="PROSITE" id="PS50958"/>
    </source>
</evidence>
<reference evidence="3" key="1">
    <citation type="journal article" date="2023" name="G3 (Bethesda)">
        <title>A reference genome for the long-term kleptoplast-retaining sea slug Elysia crispata morphotype clarki.</title>
        <authorList>
            <person name="Eastman K.E."/>
            <person name="Pendleton A.L."/>
            <person name="Shaikh M.A."/>
            <person name="Suttiyut T."/>
            <person name="Ogas R."/>
            <person name="Tomko P."/>
            <person name="Gavelis G."/>
            <person name="Widhalm J.R."/>
            <person name="Wisecaver J.H."/>
        </authorList>
    </citation>
    <scope>NUCLEOTIDE SEQUENCE</scope>
    <source>
        <strain evidence="3">ECLA1</strain>
    </source>
</reference>
<dbReference type="SUPFAM" id="SSF90188">
    <property type="entry name" value="Somatomedin B domain"/>
    <property type="match status" value="1"/>
</dbReference>
<name>A0AAE0Y125_9GAST</name>
<dbReference type="Gene3D" id="4.10.410.20">
    <property type="match status" value="1"/>
</dbReference>
<dbReference type="InterPro" id="IPR001212">
    <property type="entry name" value="Somatomedin_B_dom"/>
</dbReference>
<dbReference type="SMART" id="SM00201">
    <property type="entry name" value="SO"/>
    <property type="match status" value="1"/>
</dbReference>
<organism evidence="3 4">
    <name type="scientific">Elysia crispata</name>
    <name type="common">lettuce slug</name>
    <dbReference type="NCBI Taxonomy" id="231223"/>
    <lineage>
        <taxon>Eukaryota</taxon>
        <taxon>Metazoa</taxon>
        <taxon>Spiralia</taxon>
        <taxon>Lophotrochozoa</taxon>
        <taxon>Mollusca</taxon>
        <taxon>Gastropoda</taxon>
        <taxon>Heterobranchia</taxon>
        <taxon>Euthyneura</taxon>
        <taxon>Panpulmonata</taxon>
        <taxon>Sacoglossa</taxon>
        <taxon>Placobranchoidea</taxon>
        <taxon>Plakobranchidae</taxon>
        <taxon>Elysia</taxon>
    </lineage>
</organism>
<keyword evidence="4" id="KW-1185">Reference proteome</keyword>